<evidence type="ECO:0000313" key="3">
    <source>
        <dbReference type="Proteomes" id="UP000617628"/>
    </source>
</evidence>
<keyword evidence="1" id="KW-1133">Transmembrane helix</keyword>
<proteinExistence type="predicted"/>
<dbReference type="RefSeq" id="WP_200357127.1">
    <property type="nucleotide sequence ID" value="NZ_JAENIL010000037.1"/>
</dbReference>
<evidence type="ECO:0008006" key="4">
    <source>
        <dbReference type="Google" id="ProtNLM"/>
    </source>
</evidence>
<dbReference type="Proteomes" id="UP000617628">
    <property type="component" value="Unassembled WGS sequence"/>
</dbReference>
<evidence type="ECO:0000313" key="2">
    <source>
        <dbReference type="EMBL" id="MBK1878915.1"/>
    </source>
</evidence>
<organism evidence="2 3">
    <name type="scientific">Pelagicoccus mobilis</name>
    <dbReference type="NCBI Taxonomy" id="415221"/>
    <lineage>
        <taxon>Bacteria</taxon>
        <taxon>Pseudomonadati</taxon>
        <taxon>Verrucomicrobiota</taxon>
        <taxon>Opitutia</taxon>
        <taxon>Puniceicoccales</taxon>
        <taxon>Pelagicoccaceae</taxon>
        <taxon>Pelagicoccus</taxon>
    </lineage>
</organism>
<gene>
    <name evidence="2" type="ORF">JIN87_18675</name>
</gene>
<keyword evidence="1" id="KW-0812">Transmembrane</keyword>
<feature type="transmembrane region" description="Helical" evidence="1">
    <location>
        <begin position="20"/>
        <end position="39"/>
    </location>
</feature>
<dbReference type="Gene3D" id="3.40.50.410">
    <property type="entry name" value="von Willebrand factor, type A domain"/>
    <property type="match status" value="1"/>
</dbReference>
<protein>
    <recommendedName>
        <fullName evidence="4">VWFA domain-containing protein</fullName>
    </recommendedName>
</protein>
<dbReference type="InterPro" id="IPR036465">
    <property type="entry name" value="vWFA_dom_sf"/>
</dbReference>
<name>A0A934VSD9_9BACT</name>
<sequence>MLPSSVAESPNPRSRNRSTLLIALAAQVAVLLVSVFVMVDRDAVVDPPSFSGERVVEVARSEEKRLDRVRELSRRMSKPRSFQPLAVEQSFRNDLPALPVMPKADLDLDRLESSLIAEAQDSLMGGVLSDLSGQLGSAESAAEFFGVKDSGRRIVIVVNTSASVVRKAAAKGVSIERLQDEALRLVEGLQAGTLFGLVQFSQGTKVFSEHLAPALVRNKRALKEWIARELRGNPKIEDQELLGHEAALALALRWQPDLVFLVTDGSLNRRTLKAGGGYAYPKISFDELLRFADRQVLETGARPTLHVIGFELGEGEREGLERLAKRFRGSVREL</sequence>
<dbReference type="SUPFAM" id="SSF53300">
    <property type="entry name" value="vWA-like"/>
    <property type="match status" value="1"/>
</dbReference>
<dbReference type="EMBL" id="JAENIL010000037">
    <property type="protein sequence ID" value="MBK1878915.1"/>
    <property type="molecule type" value="Genomic_DNA"/>
</dbReference>
<comment type="caution">
    <text evidence="2">The sequence shown here is derived from an EMBL/GenBank/DDBJ whole genome shotgun (WGS) entry which is preliminary data.</text>
</comment>
<dbReference type="AlphaFoldDB" id="A0A934VSD9"/>
<evidence type="ECO:0000256" key="1">
    <source>
        <dbReference type="SAM" id="Phobius"/>
    </source>
</evidence>
<accession>A0A934VSD9</accession>
<reference evidence="2" key="1">
    <citation type="submission" date="2021-01" db="EMBL/GenBank/DDBJ databases">
        <title>Modified the classification status of verrucomicrobia.</title>
        <authorList>
            <person name="Feng X."/>
        </authorList>
    </citation>
    <scope>NUCLEOTIDE SEQUENCE</scope>
    <source>
        <strain evidence="2">KCTC 13126</strain>
    </source>
</reference>
<keyword evidence="1" id="KW-0472">Membrane</keyword>
<keyword evidence="3" id="KW-1185">Reference proteome</keyword>